<dbReference type="Pfam" id="PF00575">
    <property type="entry name" value="S1"/>
    <property type="match status" value="1"/>
</dbReference>
<proteinExistence type="inferred from homology"/>
<dbReference type="PROSITE" id="PS50126">
    <property type="entry name" value="S1"/>
    <property type="match status" value="1"/>
</dbReference>
<keyword evidence="4" id="KW-1185">Reference proteome</keyword>
<dbReference type="InterPro" id="IPR012340">
    <property type="entry name" value="NA-bd_OB-fold"/>
</dbReference>
<dbReference type="Proteomes" id="UP000597877">
    <property type="component" value="Unassembled WGS sequence"/>
</dbReference>
<dbReference type="Gene3D" id="2.40.50.140">
    <property type="entry name" value="Nucleic acid-binding proteins"/>
    <property type="match status" value="3"/>
</dbReference>
<accession>A0ABR7F211</accession>
<dbReference type="InterPro" id="IPR040764">
    <property type="entry name" value="CvfB_WH"/>
</dbReference>
<comment type="similarity">
    <text evidence="1">Belongs to the CvfB family.</text>
</comment>
<dbReference type="InterPro" id="IPR003029">
    <property type="entry name" value="S1_domain"/>
</dbReference>
<dbReference type="RefSeq" id="WP_021952289.1">
    <property type="nucleotide sequence ID" value="NZ_JACOOZ010000004.1"/>
</dbReference>
<dbReference type="SUPFAM" id="SSF50249">
    <property type="entry name" value="Nucleic acid-binding proteins"/>
    <property type="match status" value="1"/>
</dbReference>
<dbReference type="PIRSF" id="PIRSF012524">
    <property type="entry name" value="YitL_S1"/>
    <property type="match status" value="1"/>
</dbReference>
<reference evidence="3 4" key="1">
    <citation type="submission" date="2020-08" db="EMBL/GenBank/DDBJ databases">
        <title>Genome public.</title>
        <authorList>
            <person name="Liu C."/>
            <person name="Sun Q."/>
        </authorList>
    </citation>
    <scope>NUCLEOTIDE SEQUENCE [LARGE SCALE GENOMIC DNA]</scope>
    <source>
        <strain evidence="3 4">BX4</strain>
    </source>
</reference>
<evidence type="ECO:0000256" key="1">
    <source>
        <dbReference type="PIRNR" id="PIRNR012524"/>
    </source>
</evidence>
<dbReference type="SMART" id="SM00316">
    <property type="entry name" value="S1"/>
    <property type="match status" value="3"/>
</dbReference>
<comment type="caution">
    <text evidence="3">The sequence shown here is derived from an EMBL/GenBank/DDBJ whole genome shotgun (WGS) entry which is preliminary data.</text>
</comment>
<dbReference type="InterPro" id="IPR014464">
    <property type="entry name" value="CvfB_fam"/>
</dbReference>
<dbReference type="Pfam" id="PF13509">
    <property type="entry name" value="S1_2"/>
    <property type="match status" value="2"/>
</dbReference>
<feature type="domain" description="S1 motif" evidence="2">
    <location>
        <begin position="164"/>
        <end position="225"/>
    </location>
</feature>
<protein>
    <submittedName>
        <fullName evidence="3">S1 RNA-binding domain-containing protein</fullName>
    </submittedName>
</protein>
<gene>
    <name evidence="3" type="ORF">H8S00_06650</name>
</gene>
<dbReference type="Gene3D" id="1.10.10.10">
    <property type="entry name" value="Winged helix-like DNA-binding domain superfamily/Winged helix DNA-binding domain"/>
    <property type="match status" value="1"/>
</dbReference>
<dbReference type="InterPro" id="IPR036388">
    <property type="entry name" value="WH-like_DNA-bd_sf"/>
</dbReference>
<sequence length="296" mass="33708">MEKRNFRNEKSELDSKTLESGVIKLGKSQNLKVVKNTEHGVYLGTEEDKVLLPKKEVPENTAVGDTLRVFVYRDSQERLIATMVQPAAEVGETAYLKVSQVTNVGAFLDWGLGKELFLPYKEQTKEIEEGEKVLVGIYIDKSKRLSATMKVYDYLTCNSTHEPEDIVSGTVYNYNPKYGAFVAVDNKYHGLIQQKELTQKVYIGMPIEARIKSVRPDGKMDLSLRKKAYLQVDDDAKKIVEFMENNGGKIDYTDKASPERIKTDFNMSKSEFKRAIGRLLKEKRLTIGENNIFLNK</sequence>
<evidence type="ECO:0000313" key="4">
    <source>
        <dbReference type="Proteomes" id="UP000597877"/>
    </source>
</evidence>
<dbReference type="Pfam" id="PF17783">
    <property type="entry name" value="WHD_CvfB"/>
    <property type="match status" value="1"/>
</dbReference>
<dbReference type="PANTHER" id="PTHR37296:SF1">
    <property type="entry name" value="CONSERVED VIRULENCE FACTOR B"/>
    <property type="match status" value="1"/>
</dbReference>
<dbReference type="EMBL" id="JACOOZ010000004">
    <property type="protein sequence ID" value="MBC5667659.1"/>
    <property type="molecule type" value="Genomic_DNA"/>
</dbReference>
<dbReference type="PANTHER" id="PTHR37296">
    <property type="entry name" value="CONSERVED VIRULENCE FACTOR B"/>
    <property type="match status" value="1"/>
</dbReference>
<name>A0ABR7F211_9FIRM</name>
<evidence type="ECO:0000259" key="2">
    <source>
        <dbReference type="PROSITE" id="PS50126"/>
    </source>
</evidence>
<evidence type="ECO:0000313" key="3">
    <source>
        <dbReference type="EMBL" id="MBC5667659.1"/>
    </source>
</evidence>
<dbReference type="InterPro" id="IPR039566">
    <property type="entry name" value="CvfB_S1_st"/>
</dbReference>
<organism evidence="3 4">
    <name type="scientific">Eubacterium segne</name>
    <dbReference type="NCBI Taxonomy" id="2763045"/>
    <lineage>
        <taxon>Bacteria</taxon>
        <taxon>Bacillati</taxon>
        <taxon>Bacillota</taxon>
        <taxon>Clostridia</taxon>
        <taxon>Eubacteriales</taxon>
        <taxon>Eubacteriaceae</taxon>
        <taxon>Eubacterium</taxon>
    </lineage>
</organism>